<dbReference type="Pfam" id="PF06271">
    <property type="entry name" value="RDD"/>
    <property type="match status" value="1"/>
</dbReference>
<evidence type="ECO:0000256" key="3">
    <source>
        <dbReference type="ARBA" id="ARBA00022692"/>
    </source>
</evidence>
<feature type="transmembrane region" description="Helical" evidence="6">
    <location>
        <begin position="109"/>
        <end position="134"/>
    </location>
</feature>
<organism evidence="8 9">
    <name type="scientific">Acetivibrio thermocellus AD2</name>
    <dbReference type="NCBI Taxonomy" id="1138384"/>
    <lineage>
        <taxon>Bacteria</taxon>
        <taxon>Bacillati</taxon>
        <taxon>Bacillota</taxon>
        <taxon>Clostridia</taxon>
        <taxon>Eubacteriales</taxon>
        <taxon>Oscillospiraceae</taxon>
        <taxon>Acetivibrio</taxon>
    </lineage>
</organism>
<evidence type="ECO:0000313" key="8">
    <source>
        <dbReference type="EMBL" id="PFH03888.1"/>
    </source>
</evidence>
<dbReference type="GeneID" id="35803063"/>
<keyword evidence="5 6" id="KW-0472">Membrane</keyword>
<evidence type="ECO:0000256" key="2">
    <source>
        <dbReference type="ARBA" id="ARBA00022475"/>
    </source>
</evidence>
<dbReference type="InterPro" id="IPR010432">
    <property type="entry name" value="RDD"/>
</dbReference>
<keyword evidence="2" id="KW-1003">Cell membrane</keyword>
<evidence type="ECO:0000256" key="5">
    <source>
        <dbReference type="ARBA" id="ARBA00023136"/>
    </source>
</evidence>
<comment type="subcellular location">
    <subcellularLocation>
        <location evidence="1">Cell membrane</location>
        <topology evidence="1">Multi-pass membrane protein</topology>
    </subcellularLocation>
</comment>
<keyword evidence="3 6" id="KW-0812">Transmembrane</keyword>
<feature type="domain" description="RDD" evidence="7">
    <location>
        <begin position="4"/>
        <end position="146"/>
    </location>
</feature>
<dbReference type="PANTHER" id="PTHR36115">
    <property type="entry name" value="PROLINE-RICH ANTIGEN HOMOLOG-RELATED"/>
    <property type="match status" value="1"/>
</dbReference>
<dbReference type="AlphaFoldDB" id="A0AB36TJ95"/>
<evidence type="ECO:0000259" key="7">
    <source>
        <dbReference type="Pfam" id="PF06271"/>
    </source>
</evidence>
<feature type="transmembrane region" description="Helical" evidence="6">
    <location>
        <begin position="66"/>
        <end position="88"/>
    </location>
</feature>
<gene>
    <name evidence="8" type="ORF">M972_112707</name>
</gene>
<name>A0AB36TJ95_ACETH</name>
<evidence type="ECO:0000256" key="4">
    <source>
        <dbReference type="ARBA" id="ARBA00022989"/>
    </source>
</evidence>
<protein>
    <submittedName>
        <fullName evidence="8">RDD family membrane protein YckC</fullName>
    </submittedName>
</protein>
<keyword evidence="4 6" id="KW-1133">Transmembrane helix</keyword>
<comment type="caution">
    <text evidence="8">The sequence shown here is derived from an EMBL/GenBank/DDBJ whole genome shotgun (WGS) entry which is preliminary data.</text>
</comment>
<dbReference type="GO" id="GO:0005886">
    <property type="term" value="C:plasma membrane"/>
    <property type="evidence" value="ECO:0007669"/>
    <property type="project" value="UniProtKB-SubCell"/>
</dbReference>
<accession>A0AB36TJ95</accession>
<feature type="transmembrane region" description="Helical" evidence="6">
    <location>
        <begin position="204"/>
        <end position="223"/>
    </location>
</feature>
<dbReference type="EMBL" id="PDBW01000001">
    <property type="protein sequence ID" value="PFH03888.1"/>
    <property type="molecule type" value="Genomic_DNA"/>
</dbReference>
<dbReference type="Proteomes" id="UP000223596">
    <property type="component" value="Unassembled WGS sequence"/>
</dbReference>
<evidence type="ECO:0000256" key="1">
    <source>
        <dbReference type="ARBA" id="ARBA00004651"/>
    </source>
</evidence>
<feature type="transmembrane region" description="Helical" evidence="6">
    <location>
        <begin position="12"/>
        <end position="31"/>
    </location>
</feature>
<evidence type="ECO:0000313" key="9">
    <source>
        <dbReference type="Proteomes" id="UP000223596"/>
    </source>
</evidence>
<evidence type="ECO:0000256" key="6">
    <source>
        <dbReference type="SAM" id="Phobius"/>
    </source>
</evidence>
<dbReference type="RefSeq" id="WP_003518450.1">
    <property type="nucleotide sequence ID" value="NZ_CP013828.1"/>
</dbReference>
<sequence>MTVSGVLRRYFAWLIDSIILAGLTFGLTMFLEALGVGVPLNELVQAMIRKTEQSLEVINSFQLEVWAIYAVLFFIYEIVFVASSLSATPGKIILGIEIVSDRKSSIDKVIIRALVKFIGEMFPFSLVNFIIVLVSGKKQSLHDKAARTYVVYKKVENNYSKKIDPKELFEEMKRRGLRTYSEQLALAEELYGKNRKKARTSASYGWISLVLLIVGLVLFGVFFSRYLSIYREIYTDAFIRDYIHYN</sequence>
<proteinExistence type="predicted"/>
<reference evidence="8 9" key="1">
    <citation type="submission" date="2017-09" db="EMBL/GenBank/DDBJ databases">
        <title>Evaluation of Pacific Biosciences Sequencing Technology to Finishing C. thermocellum Genome Sequences.</title>
        <authorList>
            <person name="Brown S."/>
        </authorList>
    </citation>
    <scope>NUCLEOTIDE SEQUENCE [LARGE SCALE GENOMIC DNA]</scope>
    <source>
        <strain evidence="8 9">AD2</strain>
    </source>
</reference>
<dbReference type="InterPro" id="IPR051791">
    <property type="entry name" value="Pra-immunoreactive"/>
</dbReference>
<dbReference type="PANTHER" id="PTHR36115:SF4">
    <property type="entry name" value="MEMBRANE PROTEIN"/>
    <property type="match status" value="1"/>
</dbReference>